<accession>A3LVH1</accession>
<keyword evidence="2" id="KW-1185">Reference proteome</keyword>
<protein>
    <submittedName>
        <fullName evidence="1">Uncharacterized protein</fullName>
    </submittedName>
</protein>
<dbReference type="GeneID" id="4839465"/>
<dbReference type="InParanoid" id="A3LVH1"/>
<dbReference type="RefSeq" id="XP_001385151.2">
    <property type="nucleotide sequence ID" value="XM_001385114.1"/>
</dbReference>
<sequence>MVKFYLFISILTMKFSGWLNFPLYEYLTPTFEEQLQFPFYADRSYVSNLVKYNSGIEMNYGDLIFYERTGSIQARNDTLVLYVEDIGDVAELSSEFAKYLGITPDIVKNSVPDNSPIRIRSQGRFSLNDGKLTLISDGVTVSSSATISEISGTPTTRQEAIEDFIQWVIFADYLFAGSIMRALSEQQHVLLLNKSVFQIPLSEIG</sequence>
<proteinExistence type="predicted"/>
<dbReference type="EMBL" id="CP000499">
    <property type="protein sequence ID" value="ABN67122.2"/>
    <property type="molecule type" value="Genomic_DNA"/>
</dbReference>
<dbReference type="AlphaFoldDB" id="A3LVH1"/>
<dbReference type="KEGG" id="pic:PICST_32122"/>
<organism evidence="1 2">
    <name type="scientific">Scheffersomyces stipitis (strain ATCC 58785 / CBS 6054 / NBRC 10063 / NRRL Y-11545)</name>
    <name type="common">Yeast</name>
    <name type="synonym">Pichia stipitis</name>
    <dbReference type="NCBI Taxonomy" id="322104"/>
    <lineage>
        <taxon>Eukaryota</taxon>
        <taxon>Fungi</taxon>
        <taxon>Dikarya</taxon>
        <taxon>Ascomycota</taxon>
        <taxon>Saccharomycotina</taxon>
        <taxon>Pichiomycetes</taxon>
        <taxon>Debaryomycetaceae</taxon>
        <taxon>Scheffersomyces</taxon>
    </lineage>
</organism>
<dbReference type="Proteomes" id="UP000002258">
    <property type="component" value="Chromosome 5"/>
</dbReference>
<dbReference type="HOGENOM" id="CLU_1337938_0_0_1"/>
<name>A3LVH1_PICST</name>
<gene>
    <name evidence="1" type="ORF">PICST_32122</name>
</gene>
<evidence type="ECO:0000313" key="2">
    <source>
        <dbReference type="Proteomes" id="UP000002258"/>
    </source>
</evidence>
<evidence type="ECO:0000313" key="1">
    <source>
        <dbReference type="EMBL" id="ABN67122.2"/>
    </source>
</evidence>
<reference evidence="1 2" key="1">
    <citation type="journal article" date="2007" name="Nat. Biotechnol.">
        <title>Genome sequence of the lignocellulose-bioconverting and xylose-fermenting yeast Pichia stipitis.</title>
        <authorList>
            <person name="Jeffries T.W."/>
            <person name="Grigoriev I.V."/>
            <person name="Grimwood J."/>
            <person name="Laplaza J.M."/>
            <person name="Aerts A."/>
            <person name="Salamov A."/>
            <person name="Schmutz J."/>
            <person name="Lindquist E."/>
            <person name="Dehal P."/>
            <person name="Shapiro H."/>
            <person name="Jin Y.S."/>
            <person name="Passoth V."/>
            <person name="Richardson P.M."/>
        </authorList>
    </citation>
    <scope>NUCLEOTIDE SEQUENCE [LARGE SCALE GENOMIC DNA]</scope>
    <source>
        <strain evidence="2">ATCC 58785 / CBS 6054 / NBRC 10063 / NRRL Y-11545</strain>
    </source>
</reference>